<name>A0A3B0XKN6_9ZZZZ</name>
<dbReference type="PANTHER" id="PTHR10361">
    <property type="entry name" value="SODIUM-BILE ACID COTRANSPORTER"/>
    <property type="match status" value="1"/>
</dbReference>
<evidence type="ECO:0000256" key="1">
    <source>
        <dbReference type="SAM" id="Phobius"/>
    </source>
</evidence>
<dbReference type="Gene3D" id="1.20.1530.20">
    <property type="match status" value="1"/>
</dbReference>
<protein>
    <submittedName>
        <fullName evidence="2">COG0385 sodium-dependent transporter</fullName>
    </submittedName>
</protein>
<proteinExistence type="predicted"/>
<reference evidence="2" key="1">
    <citation type="submission" date="2018-06" db="EMBL/GenBank/DDBJ databases">
        <authorList>
            <person name="Zhirakovskaya E."/>
        </authorList>
    </citation>
    <scope>NUCLEOTIDE SEQUENCE</scope>
</reference>
<dbReference type="AlphaFoldDB" id="A0A3B0XKN6"/>
<organism evidence="2">
    <name type="scientific">hydrothermal vent metagenome</name>
    <dbReference type="NCBI Taxonomy" id="652676"/>
    <lineage>
        <taxon>unclassified sequences</taxon>
        <taxon>metagenomes</taxon>
        <taxon>ecological metagenomes</taxon>
    </lineage>
</organism>
<gene>
    <name evidence="2" type="ORF">MNBD_GAMMA09-1116</name>
</gene>
<accession>A0A3B0XKN6</accession>
<sequence length="119" mass="12793">MAALAIIVICSYAVSANQARIAEMAVPVMLGVVVVNIPGYLVGWYLARLYGFTHLYRITRMIELGMQNAGMGVALALKHFPPESALPGALFAVWCILTAATASSWLRRNRASKLAGDQA</sequence>
<evidence type="ECO:0000313" key="2">
    <source>
        <dbReference type="EMBL" id="VAW63822.1"/>
    </source>
</evidence>
<dbReference type="InterPro" id="IPR038770">
    <property type="entry name" value="Na+/solute_symporter_sf"/>
</dbReference>
<keyword evidence="1" id="KW-0812">Transmembrane</keyword>
<feature type="transmembrane region" description="Helical" evidence="1">
    <location>
        <begin position="89"/>
        <end position="106"/>
    </location>
</feature>
<dbReference type="EMBL" id="UOFI01000050">
    <property type="protein sequence ID" value="VAW63822.1"/>
    <property type="molecule type" value="Genomic_DNA"/>
</dbReference>
<dbReference type="InterPro" id="IPR004710">
    <property type="entry name" value="Bilac:Na_transpt"/>
</dbReference>
<feature type="transmembrane region" description="Helical" evidence="1">
    <location>
        <begin position="25"/>
        <end position="46"/>
    </location>
</feature>
<dbReference type="PANTHER" id="PTHR10361:SF28">
    <property type="entry name" value="P3 PROTEIN-RELATED"/>
    <property type="match status" value="1"/>
</dbReference>
<keyword evidence="1" id="KW-1133">Transmembrane helix</keyword>
<keyword evidence="1" id="KW-0472">Membrane</keyword>